<name>A0A4Z0D7L1_9ENTE</name>
<dbReference type="Proteomes" id="UP000296883">
    <property type="component" value="Chromosome"/>
</dbReference>
<feature type="domain" description="Primase C-terminal 1" evidence="1">
    <location>
        <begin position="229"/>
        <end position="294"/>
    </location>
</feature>
<evidence type="ECO:0000313" key="2">
    <source>
        <dbReference type="EMBL" id="QCA29165.1"/>
    </source>
</evidence>
<dbReference type="Pfam" id="PF08708">
    <property type="entry name" value="PriCT_1"/>
    <property type="match status" value="1"/>
</dbReference>
<dbReference type="RefSeq" id="WP_135254463.1">
    <property type="nucleotide sequence ID" value="NZ_CP038865.1"/>
</dbReference>
<protein>
    <recommendedName>
        <fullName evidence="1">Primase C-terminal 1 domain-containing protein</fullName>
    </recommendedName>
</protein>
<dbReference type="KEGG" id="vac:E4Z98_07495"/>
<evidence type="ECO:0000259" key="1">
    <source>
        <dbReference type="SMART" id="SM00942"/>
    </source>
</evidence>
<sequence length="305" mass="35618">MIYKNIVRTNNPMEMLPFERDFDFFKSYYPQEFTYPRNSEEKDKIKQFQMYILIAGEMVPNSTRSNDNVLSRSLLFIDLDDVNETETEFLQKISNKLSKVNYCLYPTLSHITNEKIRYRLVLELDRSVNRLEYETLLLGISSDLGIDFDVDESNKVWSQGQGAPVFTEKSKNSPIFYQEKEKPVPVDNFLKKIKESSIYKKNKRNQASYKGFDNYQYTGEKYTGKLLNKIAEGVTEGDRNIWFTSLLGSFFNQGVTAENAYKLATVINENFLDFPLEDKELITIFKSIMARELRKRGGEIDKPIT</sequence>
<evidence type="ECO:0000313" key="4">
    <source>
        <dbReference type="Proteomes" id="UP000296883"/>
    </source>
</evidence>
<dbReference type="InterPro" id="IPR014820">
    <property type="entry name" value="PriCT_1"/>
</dbReference>
<accession>A0A4Z0D7L1</accession>
<evidence type="ECO:0000313" key="3">
    <source>
        <dbReference type="EMBL" id="TFZ40857.1"/>
    </source>
</evidence>
<proteinExistence type="predicted"/>
<gene>
    <name evidence="3" type="ORF">E4031_05595</name>
    <name evidence="2" type="ORF">E4Z98_07495</name>
</gene>
<dbReference type="EMBL" id="CP038865">
    <property type="protein sequence ID" value="QCA29165.1"/>
    <property type="molecule type" value="Genomic_DNA"/>
</dbReference>
<reference evidence="3 5" key="1">
    <citation type="submission" date="2019-03" db="EMBL/GenBank/DDBJ databases">
        <title>Vagococcus sp. was isolated fron gut of Carduelis flavirostris.</title>
        <authorList>
            <person name="Ge Y."/>
        </authorList>
    </citation>
    <scope>NUCLEOTIDE SEQUENCE [LARGE SCALE GENOMIC DNA]</scope>
    <source>
        <strain evidence="3 5">CF-210</strain>
    </source>
</reference>
<organism evidence="2 4">
    <name type="scientific">Vagococcus xieshaowenii</name>
    <dbReference type="NCBI Taxonomy" id="2562451"/>
    <lineage>
        <taxon>Bacteria</taxon>
        <taxon>Bacillati</taxon>
        <taxon>Bacillota</taxon>
        <taxon>Bacilli</taxon>
        <taxon>Lactobacillales</taxon>
        <taxon>Enterococcaceae</taxon>
        <taxon>Vagococcus</taxon>
    </lineage>
</organism>
<dbReference type="Proteomes" id="UP000297725">
    <property type="component" value="Unassembled WGS sequence"/>
</dbReference>
<accession>A0A7Z2B632</accession>
<dbReference type="OrthoDB" id="9763644at2"/>
<dbReference type="AlphaFoldDB" id="A0A4Z0D7L1"/>
<dbReference type="EMBL" id="SRHU01000023">
    <property type="protein sequence ID" value="TFZ40857.1"/>
    <property type="molecule type" value="Genomic_DNA"/>
</dbReference>
<keyword evidence="4" id="KW-1185">Reference proteome</keyword>
<dbReference type="SMART" id="SM00942">
    <property type="entry name" value="PriCT_1"/>
    <property type="match status" value="1"/>
</dbReference>
<evidence type="ECO:0000313" key="5">
    <source>
        <dbReference type="Proteomes" id="UP000297725"/>
    </source>
</evidence>
<reference evidence="2 4" key="2">
    <citation type="journal article" date="2020" name="Int. J. Syst. Evol. Microbiol.">
        <title>Vagococcus xieshaowenii sp. nov., isolated from snow finch (Montifringilla taczanowskii) cloacal content.</title>
        <authorList>
            <person name="Ge Y."/>
            <person name="Yang J."/>
            <person name="Lai X.H."/>
            <person name="Zhang G."/>
            <person name="Jin D."/>
            <person name="Lu S."/>
            <person name="Wang B."/>
            <person name="Huang Y."/>
            <person name="Huang Y."/>
            <person name="Ren Z."/>
            <person name="Zhang X."/>
            <person name="Xu J."/>
        </authorList>
    </citation>
    <scope>NUCLEOTIDE SEQUENCE [LARGE SCALE GENOMIC DNA]</scope>
    <source>
        <strain evidence="4">personal::cf-49</strain>
        <strain evidence="2">Personal::cf-49</strain>
    </source>
</reference>